<keyword evidence="4" id="KW-0805">Transcription regulation</keyword>
<gene>
    <name evidence="11" type="ORF">OIH86_16495</name>
</gene>
<dbReference type="InterPro" id="IPR001789">
    <property type="entry name" value="Sig_transdc_resp-reg_receiver"/>
</dbReference>
<dbReference type="PROSITE" id="PS50110">
    <property type="entry name" value="RESPONSE_REGULATORY"/>
    <property type="match status" value="1"/>
</dbReference>
<evidence type="ECO:0000256" key="3">
    <source>
        <dbReference type="ARBA" id="ARBA00023012"/>
    </source>
</evidence>
<dbReference type="Proteomes" id="UP001526147">
    <property type="component" value="Unassembled WGS sequence"/>
</dbReference>
<dbReference type="RefSeq" id="WP_264143649.1">
    <property type="nucleotide sequence ID" value="NZ_JAOYEY010000044.1"/>
</dbReference>
<evidence type="ECO:0000256" key="7">
    <source>
        <dbReference type="PROSITE-ProRule" id="PRU00169"/>
    </source>
</evidence>
<keyword evidence="5 8" id="KW-0238">DNA-binding</keyword>
<reference evidence="11 12" key="1">
    <citation type="submission" date="2022-10" db="EMBL/GenBank/DDBJ databases">
        <title>Draft genome assembly of moderately radiation resistant bacterium Metabacillus halosaccharovorans.</title>
        <authorList>
            <person name="Pal S."/>
            <person name="Gopinathan A."/>
        </authorList>
    </citation>
    <scope>NUCLEOTIDE SEQUENCE [LARGE SCALE GENOMIC DNA]</scope>
    <source>
        <strain evidence="11 12">VITHBRA001</strain>
    </source>
</reference>
<evidence type="ECO:0000256" key="4">
    <source>
        <dbReference type="ARBA" id="ARBA00023015"/>
    </source>
</evidence>
<dbReference type="Pfam" id="PF00486">
    <property type="entry name" value="Trans_reg_C"/>
    <property type="match status" value="1"/>
</dbReference>
<feature type="domain" description="OmpR/PhoB-type" evidence="10">
    <location>
        <begin position="126"/>
        <end position="223"/>
    </location>
</feature>
<dbReference type="PANTHER" id="PTHR48111:SF43">
    <property type="entry name" value="STAGE 0 SPORULATION PROTEIN A HOMOLOG"/>
    <property type="match status" value="1"/>
</dbReference>
<keyword evidence="3" id="KW-0902">Two-component regulatory system</keyword>
<evidence type="ECO:0000313" key="11">
    <source>
        <dbReference type="EMBL" id="MCV9887240.1"/>
    </source>
</evidence>
<evidence type="ECO:0000256" key="8">
    <source>
        <dbReference type="PROSITE-ProRule" id="PRU01091"/>
    </source>
</evidence>
<dbReference type="EMBL" id="JAOYEY010000044">
    <property type="protein sequence ID" value="MCV9887240.1"/>
    <property type="molecule type" value="Genomic_DNA"/>
</dbReference>
<feature type="DNA-binding region" description="OmpR/PhoB-type" evidence="8">
    <location>
        <begin position="126"/>
        <end position="223"/>
    </location>
</feature>
<dbReference type="SUPFAM" id="SSF46894">
    <property type="entry name" value="C-terminal effector domain of the bipartite response regulators"/>
    <property type="match status" value="1"/>
</dbReference>
<dbReference type="CDD" id="cd00383">
    <property type="entry name" value="trans_reg_C"/>
    <property type="match status" value="1"/>
</dbReference>
<evidence type="ECO:0000256" key="5">
    <source>
        <dbReference type="ARBA" id="ARBA00023125"/>
    </source>
</evidence>
<dbReference type="CDD" id="cd18159">
    <property type="entry name" value="REC_OmpR_NsrR-like"/>
    <property type="match status" value="1"/>
</dbReference>
<evidence type="ECO:0000256" key="6">
    <source>
        <dbReference type="ARBA" id="ARBA00023163"/>
    </source>
</evidence>
<organism evidence="11 12">
    <name type="scientific">Metabacillus halosaccharovorans</name>
    <dbReference type="NCBI Taxonomy" id="930124"/>
    <lineage>
        <taxon>Bacteria</taxon>
        <taxon>Bacillati</taxon>
        <taxon>Bacillota</taxon>
        <taxon>Bacilli</taxon>
        <taxon>Bacillales</taxon>
        <taxon>Bacillaceae</taxon>
        <taxon>Metabacillus</taxon>
    </lineage>
</organism>
<feature type="modified residue" description="4-aspartylphosphate" evidence="7">
    <location>
        <position position="52"/>
    </location>
</feature>
<dbReference type="PANTHER" id="PTHR48111">
    <property type="entry name" value="REGULATOR OF RPOS"/>
    <property type="match status" value="1"/>
</dbReference>
<dbReference type="Gene3D" id="3.40.50.2300">
    <property type="match status" value="1"/>
</dbReference>
<keyword evidence="2 7" id="KW-0597">Phosphoprotein</keyword>
<dbReference type="PROSITE" id="PS51755">
    <property type="entry name" value="OMPR_PHOB"/>
    <property type="match status" value="1"/>
</dbReference>
<dbReference type="InterPro" id="IPR039420">
    <property type="entry name" value="WalR-like"/>
</dbReference>
<dbReference type="SMART" id="SM00862">
    <property type="entry name" value="Trans_reg_C"/>
    <property type="match status" value="1"/>
</dbReference>
<dbReference type="InterPro" id="IPR001867">
    <property type="entry name" value="OmpR/PhoB-type_DNA-bd"/>
</dbReference>
<evidence type="ECO:0000313" key="12">
    <source>
        <dbReference type="Proteomes" id="UP001526147"/>
    </source>
</evidence>
<feature type="domain" description="Response regulatory" evidence="9">
    <location>
        <begin position="3"/>
        <end position="116"/>
    </location>
</feature>
<evidence type="ECO:0000256" key="2">
    <source>
        <dbReference type="ARBA" id="ARBA00022553"/>
    </source>
</evidence>
<comment type="subcellular location">
    <subcellularLocation>
        <location evidence="1">Cytoplasm</location>
    </subcellularLocation>
</comment>
<proteinExistence type="predicted"/>
<dbReference type="Gene3D" id="1.10.10.10">
    <property type="entry name" value="Winged helix-like DNA-binding domain superfamily/Winged helix DNA-binding domain"/>
    <property type="match status" value="1"/>
</dbReference>
<dbReference type="Pfam" id="PF00072">
    <property type="entry name" value="Response_reg"/>
    <property type="match status" value="1"/>
</dbReference>
<accession>A0ABT3DJK8</accession>
<comment type="caution">
    <text evidence="11">The sequence shown here is derived from an EMBL/GenBank/DDBJ whole genome shotgun (WGS) entry which is preliminary data.</text>
</comment>
<sequence>MYKILIIEDDFIIAKSIKNHLLSWGYEVECVEDFKHVLTHFVEYNPHLILLDISLTFYNGFHWCSEIRKVSKVPIIFISSAADNMNIVMAINMGGDDFIPKPFDLNILTTKIQALLRRTYDFSSNSHLLEHKGAILNVSDSTLTYQQNKIELSKNDFKILHILLENKGKTVTRDALMTRLWETDVFIDDNTLTVNVTRLRKKLDEFGLTGFIKTKKGLGYLVD</sequence>
<evidence type="ECO:0000259" key="9">
    <source>
        <dbReference type="PROSITE" id="PS50110"/>
    </source>
</evidence>
<dbReference type="InterPro" id="IPR036388">
    <property type="entry name" value="WH-like_DNA-bd_sf"/>
</dbReference>
<evidence type="ECO:0000256" key="1">
    <source>
        <dbReference type="ARBA" id="ARBA00004496"/>
    </source>
</evidence>
<name>A0ABT3DJK8_9BACI</name>
<keyword evidence="12" id="KW-1185">Reference proteome</keyword>
<dbReference type="SUPFAM" id="SSF52172">
    <property type="entry name" value="CheY-like"/>
    <property type="match status" value="1"/>
</dbReference>
<dbReference type="InterPro" id="IPR016032">
    <property type="entry name" value="Sig_transdc_resp-reg_C-effctor"/>
</dbReference>
<protein>
    <submittedName>
        <fullName evidence="11">Response regulator transcription factor</fullName>
    </submittedName>
</protein>
<dbReference type="SMART" id="SM00448">
    <property type="entry name" value="REC"/>
    <property type="match status" value="1"/>
</dbReference>
<keyword evidence="6" id="KW-0804">Transcription</keyword>
<evidence type="ECO:0000259" key="10">
    <source>
        <dbReference type="PROSITE" id="PS51755"/>
    </source>
</evidence>
<dbReference type="InterPro" id="IPR011006">
    <property type="entry name" value="CheY-like_superfamily"/>
</dbReference>